<protein>
    <submittedName>
        <fullName evidence="1">Uncharacterized protein</fullName>
    </submittedName>
</protein>
<feature type="non-terminal residue" evidence="1">
    <location>
        <position position="94"/>
    </location>
</feature>
<gene>
    <name evidence="1" type="ORF">HAX54_040440</name>
</gene>
<dbReference type="EMBL" id="JACEIK010005706">
    <property type="protein sequence ID" value="MCE0482061.1"/>
    <property type="molecule type" value="Genomic_DNA"/>
</dbReference>
<accession>A0ABS8VR90</accession>
<sequence>KDSSEFRGLNPLSGMFWKCWAQLKFSTITLASDYEIGFAPARGGSQVQREGSWSGSTPAWVFPQGFESQGYGMENGDLEVDLQSFFMKFEILTL</sequence>
<evidence type="ECO:0000313" key="1">
    <source>
        <dbReference type="EMBL" id="MCE0482061.1"/>
    </source>
</evidence>
<proteinExistence type="predicted"/>
<evidence type="ECO:0000313" key="2">
    <source>
        <dbReference type="Proteomes" id="UP000823775"/>
    </source>
</evidence>
<comment type="caution">
    <text evidence="1">The sequence shown here is derived from an EMBL/GenBank/DDBJ whole genome shotgun (WGS) entry which is preliminary data.</text>
</comment>
<name>A0ABS8VR90_DATST</name>
<organism evidence="1 2">
    <name type="scientific">Datura stramonium</name>
    <name type="common">Jimsonweed</name>
    <name type="synonym">Common thornapple</name>
    <dbReference type="NCBI Taxonomy" id="4076"/>
    <lineage>
        <taxon>Eukaryota</taxon>
        <taxon>Viridiplantae</taxon>
        <taxon>Streptophyta</taxon>
        <taxon>Embryophyta</taxon>
        <taxon>Tracheophyta</taxon>
        <taxon>Spermatophyta</taxon>
        <taxon>Magnoliopsida</taxon>
        <taxon>eudicotyledons</taxon>
        <taxon>Gunneridae</taxon>
        <taxon>Pentapetalae</taxon>
        <taxon>asterids</taxon>
        <taxon>lamiids</taxon>
        <taxon>Solanales</taxon>
        <taxon>Solanaceae</taxon>
        <taxon>Solanoideae</taxon>
        <taxon>Datureae</taxon>
        <taxon>Datura</taxon>
    </lineage>
</organism>
<feature type="non-terminal residue" evidence="1">
    <location>
        <position position="1"/>
    </location>
</feature>
<reference evidence="1 2" key="1">
    <citation type="journal article" date="2021" name="BMC Genomics">
        <title>Datura genome reveals duplications of psychoactive alkaloid biosynthetic genes and high mutation rate following tissue culture.</title>
        <authorList>
            <person name="Rajewski A."/>
            <person name="Carter-House D."/>
            <person name="Stajich J."/>
            <person name="Litt A."/>
        </authorList>
    </citation>
    <scope>NUCLEOTIDE SEQUENCE [LARGE SCALE GENOMIC DNA]</scope>
    <source>
        <strain evidence="1">AR-01</strain>
    </source>
</reference>
<dbReference type="Proteomes" id="UP000823775">
    <property type="component" value="Unassembled WGS sequence"/>
</dbReference>
<keyword evidence="2" id="KW-1185">Reference proteome</keyword>